<dbReference type="PANTHER" id="PTHR43777:SF1">
    <property type="entry name" value="MOLYBDENUM COFACTOR CYTIDYLYLTRANSFERASE"/>
    <property type="match status" value="1"/>
</dbReference>
<proteinExistence type="predicted"/>
<evidence type="ECO:0000259" key="2">
    <source>
        <dbReference type="Pfam" id="PF12804"/>
    </source>
</evidence>
<evidence type="ECO:0000313" key="4">
    <source>
        <dbReference type="Proteomes" id="UP000699975"/>
    </source>
</evidence>
<feature type="domain" description="MobA-like NTP transferase" evidence="2">
    <location>
        <begin position="10"/>
        <end position="170"/>
    </location>
</feature>
<comment type="caution">
    <text evidence="3">The sequence shown here is derived from an EMBL/GenBank/DDBJ whole genome shotgun (WGS) entry which is preliminary data.</text>
</comment>
<name>A0ABS6SMU5_9SPHN</name>
<protein>
    <submittedName>
        <fullName evidence="3">Nucleotidyltransferase family protein</fullName>
    </submittedName>
</protein>
<keyword evidence="4" id="KW-1185">Reference proteome</keyword>
<evidence type="ECO:0000256" key="1">
    <source>
        <dbReference type="ARBA" id="ARBA00022842"/>
    </source>
</evidence>
<sequence length="194" mass="20755">MADGSTLAVALLAAGSSQRFGERDKLAARFRGEMLGARSARPIPREQFGRAWVICNALDHPCAEEWRQLDFELCRNTSASDGMGTSVACAARLAQEVRADGLLIVLADMPLIPSEHFEALIKVFRDAGRSCIAASSNSTVRSPPAIFGADHFEALVASPGDGGARGMLSRGVTVDCDSEWLVDIDTPEDLSRYG</sequence>
<dbReference type="RefSeq" id="WP_218316974.1">
    <property type="nucleotide sequence ID" value="NZ_JAGSPB010000002.1"/>
</dbReference>
<dbReference type="InterPro" id="IPR025877">
    <property type="entry name" value="MobA-like_NTP_Trfase"/>
</dbReference>
<reference evidence="3 4" key="1">
    <citation type="submission" date="2021-04" db="EMBL/GenBank/DDBJ databases">
        <authorList>
            <person name="Pira H."/>
            <person name="Risdian C."/>
            <person name="Wink J."/>
        </authorList>
    </citation>
    <scope>NUCLEOTIDE SEQUENCE [LARGE SCALE GENOMIC DNA]</scope>
    <source>
        <strain evidence="3 4">WH131</strain>
    </source>
</reference>
<keyword evidence="1" id="KW-0460">Magnesium</keyword>
<dbReference type="EMBL" id="JAGSPB010000002">
    <property type="protein sequence ID" value="MBV7266365.1"/>
    <property type="molecule type" value="Genomic_DNA"/>
</dbReference>
<dbReference type="Pfam" id="PF12804">
    <property type="entry name" value="NTP_transf_3"/>
    <property type="match status" value="1"/>
</dbReference>
<evidence type="ECO:0000313" key="3">
    <source>
        <dbReference type="EMBL" id="MBV7266365.1"/>
    </source>
</evidence>
<dbReference type="PANTHER" id="PTHR43777">
    <property type="entry name" value="MOLYBDENUM COFACTOR CYTIDYLYLTRANSFERASE"/>
    <property type="match status" value="1"/>
</dbReference>
<accession>A0ABS6SMU5</accession>
<dbReference type="CDD" id="cd04182">
    <property type="entry name" value="GT_2_like_f"/>
    <property type="match status" value="1"/>
</dbReference>
<gene>
    <name evidence="3" type="ORF">KCG45_09260</name>
</gene>
<dbReference type="Proteomes" id="UP000699975">
    <property type="component" value="Unassembled WGS sequence"/>
</dbReference>
<organism evidence="3 4">
    <name type="scientific">Erythrobacter ani</name>
    <dbReference type="NCBI Taxonomy" id="2827235"/>
    <lineage>
        <taxon>Bacteria</taxon>
        <taxon>Pseudomonadati</taxon>
        <taxon>Pseudomonadota</taxon>
        <taxon>Alphaproteobacteria</taxon>
        <taxon>Sphingomonadales</taxon>
        <taxon>Erythrobacteraceae</taxon>
        <taxon>Erythrobacter/Porphyrobacter group</taxon>
        <taxon>Erythrobacter</taxon>
    </lineage>
</organism>